<feature type="transmembrane region" description="Helical" evidence="1">
    <location>
        <begin position="60"/>
        <end position="81"/>
    </location>
</feature>
<name>A0A0B7IZG3_9RICK</name>
<dbReference type="EMBL" id="LN794217">
    <property type="protein sequence ID" value="CEO17201.1"/>
    <property type="molecule type" value="Genomic_DNA"/>
</dbReference>
<dbReference type="Proteomes" id="UP000018149">
    <property type="component" value="Chromosome I"/>
</dbReference>
<dbReference type="RefSeq" id="WP_023507671.1">
    <property type="nucleotide sequence ID" value="NZ_LN794217.1"/>
</dbReference>
<keyword evidence="3" id="KW-1185">Reference proteome</keyword>
<sequence>MSDSKKSRVRKIFNKLKSYWTSFRQSKIAKILFSNSLSYAVSVASIAIAVSGLFTPISPIIIAVAVVSGVSVGIQAINETLKVHSLCKLHKENNLLVHNRNAKSQQDYILSLEPSLKDILKNELYTPQTAGKDATQDKYELNVNKLKSTGRIFGNNLGGAANLAASIIKGASGNVLDILKATGYGVVTTASLIIDGLTEKEKIEIKAIFKLNINEEYKKQYTPVYENLEQLEDYTKNQVLQTLALKKLIKDKNYWSMNKDQKIQKFREIRGSFNFEIKRNGLEEFFRENKITMDNRKESYVKDIKNVMNPFYENPSKAEGYSPLTKAMDKDKVNNAEIKRTKSENLKRMQKRKRNLTI</sequence>
<dbReference type="KEGG" id="rmc:RMONA_04075"/>
<dbReference type="HOGENOM" id="CLU_773575_0_0_5"/>
<feature type="transmembrane region" description="Helical" evidence="1">
    <location>
        <begin position="32"/>
        <end position="54"/>
    </location>
</feature>
<evidence type="ECO:0000313" key="2">
    <source>
        <dbReference type="EMBL" id="CEO17201.1"/>
    </source>
</evidence>
<protein>
    <submittedName>
        <fullName evidence="2">Uncharacterized protein</fullName>
    </submittedName>
</protein>
<keyword evidence="1" id="KW-0812">Transmembrane</keyword>
<organism evidence="2 3">
    <name type="scientific">Rickettsia monacensis</name>
    <dbReference type="NCBI Taxonomy" id="109232"/>
    <lineage>
        <taxon>Bacteria</taxon>
        <taxon>Pseudomonadati</taxon>
        <taxon>Pseudomonadota</taxon>
        <taxon>Alphaproteobacteria</taxon>
        <taxon>Rickettsiales</taxon>
        <taxon>Rickettsiaceae</taxon>
        <taxon>Rickettsieae</taxon>
        <taxon>Rickettsia</taxon>
        <taxon>spotted fever group</taxon>
    </lineage>
</organism>
<dbReference type="STRING" id="109232.RMONA_04075"/>
<proteinExistence type="predicted"/>
<keyword evidence="1" id="KW-0472">Membrane</keyword>
<accession>A0A0B7IZG3</accession>
<keyword evidence="1" id="KW-1133">Transmembrane helix</keyword>
<evidence type="ECO:0000313" key="3">
    <source>
        <dbReference type="Proteomes" id="UP000018149"/>
    </source>
</evidence>
<reference evidence="3" key="2">
    <citation type="submission" date="2015-01" db="EMBL/GenBank/DDBJ databases">
        <authorList>
            <person name="Felsheim R."/>
        </authorList>
    </citation>
    <scope>NUCLEOTIDE SEQUENCE [LARGE SCALE GENOMIC DNA]</scope>
    <source>
        <strain evidence="3">IrR/Munich</strain>
    </source>
</reference>
<evidence type="ECO:0000256" key="1">
    <source>
        <dbReference type="SAM" id="Phobius"/>
    </source>
</evidence>
<gene>
    <name evidence="2" type="ORF">RMONA_04075</name>
</gene>
<reference evidence="2 3" key="1">
    <citation type="submission" date="2015-01" db="EMBL/GenBank/DDBJ databases">
        <title>Draft genome sequence of Rickettsia monacensis strain IrR/Munich.</title>
        <authorList>
            <person name="Felsheim R.F."/>
            <person name="Johnson S.L."/>
            <person name="Kurtti T.J."/>
            <person name="Munderloh U.G."/>
        </authorList>
    </citation>
    <scope>NUCLEOTIDE SEQUENCE [LARGE SCALE GENOMIC DNA]</scope>
    <source>
        <strain evidence="2 3">IrR/Munich</strain>
    </source>
</reference>
<dbReference type="AlphaFoldDB" id="A0A0B7IZG3"/>